<dbReference type="AlphaFoldDB" id="A0A3N4H755"/>
<dbReference type="Proteomes" id="UP000275078">
    <property type="component" value="Unassembled WGS sequence"/>
</dbReference>
<organism evidence="1 2">
    <name type="scientific">Ascobolus immersus RN42</name>
    <dbReference type="NCBI Taxonomy" id="1160509"/>
    <lineage>
        <taxon>Eukaryota</taxon>
        <taxon>Fungi</taxon>
        <taxon>Dikarya</taxon>
        <taxon>Ascomycota</taxon>
        <taxon>Pezizomycotina</taxon>
        <taxon>Pezizomycetes</taxon>
        <taxon>Pezizales</taxon>
        <taxon>Ascobolaceae</taxon>
        <taxon>Ascobolus</taxon>
    </lineage>
</organism>
<name>A0A3N4H755_ASCIM</name>
<reference evidence="1 2" key="1">
    <citation type="journal article" date="2018" name="Nat. Ecol. Evol.">
        <title>Pezizomycetes genomes reveal the molecular basis of ectomycorrhizal truffle lifestyle.</title>
        <authorList>
            <person name="Murat C."/>
            <person name="Payen T."/>
            <person name="Noel B."/>
            <person name="Kuo A."/>
            <person name="Morin E."/>
            <person name="Chen J."/>
            <person name="Kohler A."/>
            <person name="Krizsan K."/>
            <person name="Balestrini R."/>
            <person name="Da Silva C."/>
            <person name="Montanini B."/>
            <person name="Hainaut M."/>
            <person name="Levati E."/>
            <person name="Barry K.W."/>
            <person name="Belfiori B."/>
            <person name="Cichocki N."/>
            <person name="Clum A."/>
            <person name="Dockter R.B."/>
            <person name="Fauchery L."/>
            <person name="Guy J."/>
            <person name="Iotti M."/>
            <person name="Le Tacon F."/>
            <person name="Lindquist E.A."/>
            <person name="Lipzen A."/>
            <person name="Malagnac F."/>
            <person name="Mello A."/>
            <person name="Molinier V."/>
            <person name="Miyauchi S."/>
            <person name="Poulain J."/>
            <person name="Riccioni C."/>
            <person name="Rubini A."/>
            <person name="Sitrit Y."/>
            <person name="Splivallo R."/>
            <person name="Traeger S."/>
            <person name="Wang M."/>
            <person name="Zifcakova L."/>
            <person name="Wipf D."/>
            <person name="Zambonelli A."/>
            <person name="Paolocci F."/>
            <person name="Nowrousian M."/>
            <person name="Ottonello S."/>
            <person name="Baldrian P."/>
            <person name="Spatafora J.W."/>
            <person name="Henrissat B."/>
            <person name="Nagy L.G."/>
            <person name="Aury J.M."/>
            <person name="Wincker P."/>
            <person name="Grigoriev I.V."/>
            <person name="Bonfante P."/>
            <person name="Martin F.M."/>
        </authorList>
    </citation>
    <scope>NUCLEOTIDE SEQUENCE [LARGE SCALE GENOMIC DNA]</scope>
    <source>
        <strain evidence="1 2">RN42</strain>
    </source>
</reference>
<proteinExistence type="predicted"/>
<evidence type="ECO:0000313" key="2">
    <source>
        <dbReference type="Proteomes" id="UP000275078"/>
    </source>
</evidence>
<evidence type="ECO:0000313" key="1">
    <source>
        <dbReference type="EMBL" id="RPA70715.1"/>
    </source>
</evidence>
<dbReference type="OrthoDB" id="5419268at2759"/>
<dbReference type="STRING" id="1160509.A0A3N4H755"/>
<keyword evidence="2" id="KW-1185">Reference proteome</keyword>
<accession>A0A3N4H755</accession>
<dbReference type="EMBL" id="ML120108">
    <property type="protein sequence ID" value="RPA70715.1"/>
    <property type="molecule type" value="Genomic_DNA"/>
</dbReference>
<sequence>MPKGPGKPRKAGPAGVRSDTRSRLASIFIHIASLPDLCTYVSEAFHPDHIEHTCNTFQITEKEFYNLRGMFDTNGNPPDPKHLLKAGVTKEQYCIVQNCFFAINTAKTEHKNRAAILLKELLHSNQATPEVSAFLETICESEAVSERWAAWVITAPLPDEREKVGWCQYFPHCVIDESKLQLDVGLGENLVMRDRASGELIGFVYSDLVKNPQVLEWMDNVIAAGCETLKSVRKEDPGKLGMVGYAAGARNARCLNWKKSWDSGDIAGPYRCNKKGIWDHFDRNISSVFALGSNLLVRTGPKEVVRDYKKAINKYSLPRMDGQRSLIFIEYRDPLTALPHRFDLMDKAAPLGAYTVSFTTGSKGGKEKGGHFYISDYGIRIQGGSNRMVGWQQGELHGTSIPDIDDFGNPNPGDFFQRGYCQVESKQLPKAIQNHVERYGRA</sequence>
<gene>
    <name evidence="1" type="ORF">BJ508DRAFT_336882</name>
</gene>
<protein>
    <submittedName>
        <fullName evidence="1">Uncharacterized protein</fullName>
    </submittedName>
</protein>